<dbReference type="AlphaFoldDB" id="A0A1J5PG75"/>
<protein>
    <submittedName>
        <fullName evidence="1">Uncharacterized protein</fullName>
    </submittedName>
</protein>
<name>A0A1J5PG75_9ZZZZ</name>
<evidence type="ECO:0000313" key="1">
    <source>
        <dbReference type="EMBL" id="OIQ70202.1"/>
    </source>
</evidence>
<accession>A0A1J5PG75</accession>
<proteinExistence type="predicted"/>
<organism evidence="1">
    <name type="scientific">mine drainage metagenome</name>
    <dbReference type="NCBI Taxonomy" id="410659"/>
    <lineage>
        <taxon>unclassified sequences</taxon>
        <taxon>metagenomes</taxon>
        <taxon>ecological metagenomes</taxon>
    </lineage>
</organism>
<comment type="caution">
    <text evidence="1">The sequence shown here is derived from an EMBL/GenBank/DDBJ whole genome shotgun (WGS) entry which is preliminary data.</text>
</comment>
<sequence length="79" mass="8819">MHLKHVVDVRVEPGLRVHLLVDGGKNVVFMLSAMMVEDPSNAAFTLALHHAAIAPIFRRRRYSKRSAEKKVMVSSVSIP</sequence>
<gene>
    <name evidence="1" type="ORF">GALL_481880</name>
</gene>
<reference evidence="1" key="1">
    <citation type="submission" date="2016-10" db="EMBL/GenBank/DDBJ databases">
        <title>Sequence of Gallionella enrichment culture.</title>
        <authorList>
            <person name="Poehlein A."/>
            <person name="Muehling M."/>
            <person name="Daniel R."/>
        </authorList>
    </citation>
    <scope>NUCLEOTIDE SEQUENCE</scope>
</reference>
<dbReference type="EMBL" id="MLJW01004316">
    <property type="protein sequence ID" value="OIQ70202.1"/>
    <property type="molecule type" value="Genomic_DNA"/>
</dbReference>